<keyword evidence="10" id="KW-1185">Reference proteome</keyword>
<dbReference type="RefSeq" id="WP_190213455.1">
    <property type="nucleotide sequence ID" value="NZ_BNBO01000036.1"/>
</dbReference>
<dbReference type="Pfam" id="PF13459">
    <property type="entry name" value="Fer4_15"/>
    <property type="match status" value="1"/>
</dbReference>
<accession>A0A919G622</accession>
<keyword evidence="6 8" id="KW-0411">Iron-sulfur</keyword>
<sequence length="69" mass="7153">MQVILDQDRCCSSGQCVLTAPEVFGQSDEDGLVMLRRSDPEPGLYADVRLAAALCPGGAITVGEATGTP</sequence>
<organism evidence="9 10">
    <name type="scientific">Kitasatospora indigofera</name>
    <dbReference type="NCBI Taxonomy" id="67307"/>
    <lineage>
        <taxon>Bacteria</taxon>
        <taxon>Bacillati</taxon>
        <taxon>Actinomycetota</taxon>
        <taxon>Actinomycetes</taxon>
        <taxon>Kitasatosporales</taxon>
        <taxon>Streptomycetaceae</taxon>
        <taxon>Kitasatospora</taxon>
    </lineage>
</organism>
<dbReference type="PANTHER" id="PTHR36923:SF3">
    <property type="entry name" value="FERREDOXIN"/>
    <property type="match status" value="1"/>
</dbReference>
<evidence type="ECO:0000256" key="4">
    <source>
        <dbReference type="ARBA" id="ARBA00022982"/>
    </source>
</evidence>
<dbReference type="GeneID" id="95355696"/>
<protein>
    <recommendedName>
        <fullName evidence="8">Ferredoxin</fullName>
    </recommendedName>
</protein>
<dbReference type="InterPro" id="IPR051269">
    <property type="entry name" value="Fe-S_cluster_ET"/>
</dbReference>
<dbReference type="Gene3D" id="3.30.70.20">
    <property type="match status" value="1"/>
</dbReference>
<dbReference type="PRINTS" id="PR00352">
    <property type="entry name" value="3FE4SFRDOXIN"/>
</dbReference>
<comment type="cofactor">
    <cofactor evidence="1">
        <name>[3Fe-4S] cluster</name>
        <dbReference type="ChEBI" id="CHEBI:21137"/>
    </cofactor>
</comment>
<evidence type="ECO:0000313" key="10">
    <source>
        <dbReference type="Proteomes" id="UP000617734"/>
    </source>
</evidence>
<evidence type="ECO:0000256" key="5">
    <source>
        <dbReference type="ARBA" id="ARBA00023004"/>
    </source>
</evidence>
<keyword evidence="3 8" id="KW-0479">Metal-binding</keyword>
<keyword evidence="5 8" id="KW-0408">Iron</keyword>
<dbReference type="AlphaFoldDB" id="A0A919G622"/>
<reference evidence="9" key="1">
    <citation type="journal article" date="2014" name="Int. J. Syst. Evol. Microbiol.">
        <title>Complete genome sequence of Corynebacterium casei LMG S-19264T (=DSM 44701T), isolated from a smear-ripened cheese.</title>
        <authorList>
            <consortium name="US DOE Joint Genome Institute (JGI-PGF)"/>
            <person name="Walter F."/>
            <person name="Albersmeier A."/>
            <person name="Kalinowski J."/>
            <person name="Ruckert C."/>
        </authorList>
    </citation>
    <scope>NUCLEOTIDE SEQUENCE</scope>
    <source>
        <strain evidence="9">JCM 4646</strain>
    </source>
</reference>
<evidence type="ECO:0000256" key="8">
    <source>
        <dbReference type="RuleBase" id="RU368020"/>
    </source>
</evidence>
<evidence type="ECO:0000256" key="7">
    <source>
        <dbReference type="ARBA" id="ARBA00023291"/>
    </source>
</evidence>
<evidence type="ECO:0000256" key="6">
    <source>
        <dbReference type="ARBA" id="ARBA00023014"/>
    </source>
</evidence>
<name>A0A919G622_9ACTN</name>
<dbReference type="SUPFAM" id="SSF54862">
    <property type="entry name" value="4Fe-4S ferredoxins"/>
    <property type="match status" value="1"/>
</dbReference>
<dbReference type="Proteomes" id="UP000617734">
    <property type="component" value="Unassembled WGS sequence"/>
</dbReference>
<keyword evidence="7" id="KW-0003">3Fe-4S</keyword>
<dbReference type="GO" id="GO:0051538">
    <property type="term" value="F:3 iron, 4 sulfur cluster binding"/>
    <property type="evidence" value="ECO:0007669"/>
    <property type="project" value="UniProtKB-KW"/>
</dbReference>
<evidence type="ECO:0000256" key="2">
    <source>
        <dbReference type="ARBA" id="ARBA00022448"/>
    </source>
</evidence>
<comment type="caution">
    <text evidence="9">The sequence shown here is derived from an EMBL/GenBank/DDBJ whole genome shotgun (WGS) entry which is preliminary data.</text>
</comment>
<keyword evidence="2 8" id="KW-0813">Transport</keyword>
<evidence type="ECO:0000256" key="1">
    <source>
        <dbReference type="ARBA" id="ARBA00001927"/>
    </source>
</evidence>
<evidence type="ECO:0000313" key="9">
    <source>
        <dbReference type="EMBL" id="GHH78153.1"/>
    </source>
</evidence>
<dbReference type="InterPro" id="IPR001080">
    <property type="entry name" value="3Fe4S_ferredoxin"/>
</dbReference>
<dbReference type="EMBL" id="BNBO01000036">
    <property type="protein sequence ID" value="GHH78153.1"/>
    <property type="molecule type" value="Genomic_DNA"/>
</dbReference>
<reference evidence="9" key="2">
    <citation type="submission" date="2020-09" db="EMBL/GenBank/DDBJ databases">
        <authorList>
            <person name="Sun Q."/>
            <person name="Ohkuma M."/>
        </authorList>
    </citation>
    <scope>NUCLEOTIDE SEQUENCE</scope>
    <source>
        <strain evidence="9">JCM 4646</strain>
    </source>
</reference>
<keyword evidence="4 8" id="KW-0249">Electron transport</keyword>
<dbReference type="PANTHER" id="PTHR36923">
    <property type="entry name" value="FERREDOXIN"/>
    <property type="match status" value="1"/>
</dbReference>
<comment type="function">
    <text evidence="8">Ferredoxins are iron-sulfur proteins that transfer electrons in a wide variety of metabolic reactions.</text>
</comment>
<gene>
    <name evidence="9" type="ORF">GCM10018781_53310</name>
</gene>
<dbReference type="GO" id="GO:0009055">
    <property type="term" value="F:electron transfer activity"/>
    <property type="evidence" value="ECO:0007669"/>
    <property type="project" value="UniProtKB-UniRule"/>
</dbReference>
<proteinExistence type="predicted"/>
<dbReference type="GO" id="GO:0005506">
    <property type="term" value="F:iron ion binding"/>
    <property type="evidence" value="ECO:0007669"/>
    <property type="project" value="UniProtKB-UniRule"/>
</dbReference>
<evidence type="ECO:0000256" key="3">
    <source>
        <dbReference type="ARBA" id="ARBA00022723"/>
    </source>
</evidence>